<reference evidence="9 10" key="1">
    <citation type="submission" date="2018-02" db="EMBL/GenBank/DDBJ databases">
        <title>Genome sequences of Apibacter spp., gut symbionts of Asian honey bees.</title>
        <authorList>
            <person name="Kwong W.K."/>
            <person name="Steele M.I."/>
            <person name="Moran N.A."/>
        </authorList>
    </citation>
    <scope>NUCLEOTIDE SEQUENCE [LARGE SCALE GENOMIC DNA]</scope>
    <source>
        <strain evidence="10">wkB301</strain>
    </source>
</reference>
<dbReference type="SMART" id="SM00752">
    <property type="entry name" value="HTTM"/>
    <property type="match status" value="1"/>
</dbReference>
<dbReference type="PANTHER" id="PTHR12639:SF7">
    <property type="entry name" value="HTTM DOMAIN-CONTAINING PROTEIN"/>
    <property type="match status" value="1"/>
</dbReference>
<dbReference type="RefSeq" id="WP_105245678.1">
    <property type="nucleotide sequence ID" value="NZ_PSZM01000001.1"/>
</dbReference>
<evidence type="ECO:0000256" key="1">
    <source>
        <dbReference type="ARBA" id="ARBA00004127"/>
    </source>
</evidence>
<dbReference type="InterPro" id="IPR011020">
    <property type="entry name" value="HTTM-like"/>
</dbReference>
<evidence type="ECO:0000313" key="10">
    <source>
        <dbReference type="Proteomes" id="UP000238042"/>
    </source>
</evidence>
<feature type="transmembrane region" description="Helical" evidence="7">
    <location>
        <begin position="152"/>
        <end position="171"/>
    </location>
</feature>
<feature type="transmembrane region" description="Helical" evidence="7">
    <location>
        <begin position="110"/>
        <end position="131"/>
    </location>
</feature>
<sequence length="453" mass="54084">MFTQKLFLQIDNSPLIIFRILLGLLLFIESFGSILTGWVKNNLITPRILFPFIGFEWLHPLPGYGMYFYFALMAILGLFVMIGYRYKASLFCFLLLWTAQYLMQKTSYNNHYYFLILICFIMLFLPANAYCSFDSKRNKRLKSLFMPQWCSYVLMLQIAILYFYATIAKLYPDWLDGTFTRLLYSNKTNFPVIGKYFTEKWFYLPIAYLGILFDGLVVPLLLWKKTRTIALIANIIFHLSNSLILQVGIFPYFALSFVVFFYPPETIRRIFFRNRPTLQPYIDNVNFKGINVLKYLFIPYFMIQIFLPLRHWLIEGDVFWTEEGHRLSWRMMLRKRSGYPIQFLIIDKKTGKEVKNTYSKNNLSISFSLDHLLTEKQKNKINTSPDVIWQMAQYIKKDFKQKGIDVAVYADCWVSINNHPYKRLINEKTDLANVKWNYFTHSPWIILYEDYRK</sequence>
<comment type="subcellular location">
    <subcellularLocation>
        <location evidence="1">Endomembrane system</location>
        <topology evidence="1">Multi-pass membrane protein</topology>
    </subcellularLocation>
</comment>
<dbReference type="EMBL" id="PSZM01000001">
    <property type="protein sequence ID" value="PQL95591.1"/>
    <property type="molecule type" value="Genomic_DNA"/>
</dbReference>
<feature type="transmembrane region" description="Helical" evidence="7">
    <location>
        <begin position="64"/>
        <end position="81"/>
    </location>
</feature>
<accession>A0A2S8AGT0</accession>
<comment type="caution">
    <text evidence="9">The sequence shown here is derived from an EMBL/GenBank/DDBJ whole genome shotgun (WGS) entry which is preliminary data.</text>
</comment>
<dbReference type="GO" id="GO:0012505">
    <property type="term" value="C:endomembrane system"/>
    <property type="evidence" value="ECO:0007669"/>
    <property type="project" value="UniProtKB-SubCell"/>
</dbReference>
<keyword evidence="10" id="KW-1185">Reference proteome</keyword>
<evidence type="ECO:0000256" key="4">
    <source>
        <dbReference type="ARBA" id="ARBA00023136"/>
    </source>
</evidence>
<keyword evidence="6" id="KW-0456">Lyase</keyword>
<evidence type="ECO:0000259" key="8">
    <source>
        <dbReference type="SMART" id="SM00752"/>
    </source>
</evidence>
<proteinExistence type="predicted"/>
<evidence type="ECO:0000256" key="7">
    <source>
        <dbReference type="SAM" id="Phobius"/>
    </source>
</evidence>
<dbReference type="Pfam" id="PF22777">
    <property type="entry name" value="VKGC_lumenal_dom"/>
    <property type="match status" value="1"/>
</dbReference>
<dbReference type="AlphaFoldDB" id="A0A2S8AGT0"/>
<organism evidence="9 10">
    <name type="scientific">Apibacter adventoris</name>
    <dbReference type="NCBI Taxonomy" id="1679466"/>
    <lineage>
        <taxon>Bacteria</taxon>
        <taxon>Pseudomonadati</taxon>
        <taxon>Bacteroidota</taxon>
        <taxon>Flavobacteriia</taxon>
        <taxon>Flavobacteriales</taxon>
        <taxon>Weeksellaceae</taxon>
        <taxon>Apibacter</taxon>
    </lineage>
</organism>
<feature type="transmembrane region" description="Helical" evidence="7">
    <location>
        <begin position="20"/>
        <end position="39"/>
    </location>
</feature>
<dbReference type="InterPro" id="IPR053934">
    <property type="entry name" value="HTTM_dom"/>
</dbReference>
<dbReference type="PANTHER" id="PTHR12639">
    <property type="entry name" value="VITAMIN K-DEPENDENT GAMMA-CARBOXYLASE"/>
    <property type="match status" value="1"/>
</dbReference>
<keyword evidence="5" id="KW-1015">Disulfide bond</keyword>
<evidence type="ECO:0000256" key="2">
    <source>
        <dbReference type="ARBA" id="ARBA00022692"/>
    </source>
</evidence>
<gene>
    <name evidence="9" type="ORF">C4S77_00920</name>
</gene>
<evidence type="ECO:0000313" key="9">
    <source>
        <dbReference type="EMBL" id="PQL95591.1"/>
    </source>
</evidence>
<dbReference type="Proteomes" id="UP000238042">
    <property type="component" value="Unassembled WGS sequence"/>
</dbReference>
<protein>
    <recommendedName>
        <fullName evidence="8">HTTM-like domain-containing protein</fullName>
    </recommendedName>
</protein>
<keyword evidence="2 7" id="KW-0812">Transmembrane</keyword>
<dbReference type="InterPro" id="IPR007782">
    <property type="entry name" value="VKG_COase"/>
</dbReference>
<feature type="domain" description="HTTM-like" evidence="8">
    <location>
        <begin position="7"/>
        <end position="266"/>
    </location>
</feature>
<dbReference type="Pfam" id="PF05090">
    <property type="entry name" value="HTTM"/>
    <property type="match status" value="1"/>
</dbReference>
<dbReference type="OrthoDB" id="341137at2"/>
<dbReference type="GO" id="GO:0008488">
    <property type="term" value="F:gamma-glutamyl carboxylase activity"/>
    <property type="evidence" value="ECO:0007669"/>
    <property type="project" value="InterPro"/>
</dbReference>
<dbReference type="InterPro" id="IPR053935">
    <property type="entry name" value="VKGC_lumenal_dom"/>
</dbReference>
<evidence type="ECO:0000256" key="3">
    <source>
        <dbReference type="ARBA" id="ARBA00022989"/>
    </source>
</evidence>
<keyword evidence="3 7" id="KW-1133">Transmembrane helix</keyword>
<evidence type="ECO:0000256" key="5">
    <source>
        <dbReference type="ARBA" id="ARBA00023157"/>
    </source>
</evidence>
<name>A0A2S8AGT0_9FLAO</name>
<evidence type="ECO:0000256" key="6">
    <source>
        <dbReference type="ARBA" id="ARBA00023239"/>
    </source>
</evidence>
<keyword evidence="4 7" id="KW-0472">Membrane</keyword>
<feature type="transmembrane region" description="Helical" evidence="7">
    <location>
        <begin position="201"/>
        <end position="223"/>
    </location>
</feature>
<dbReference type="GO" id="GO:0019842">
    <property type="term" value="F:vitamin binding"/>
    <property type="evidence" value="ECO:0007669"/>
    <property type="project" value="TreeGrafter"/>
</dbReference>
<feature type="transmembrane region" description="Helical" evidence="7">
    <location>
        <begin position="243"/>
        <end position="262"/>
    </location>
</feature>